<evidence type="ECO:0000313" key="8">
    <source>
        <dbReference type="Proteomes" id="UP000539052"/>
    </source>
</evidence>
<dbReference type="InterPro" id="IPR003660">
    <property type="entry name" value="HAMP_dom"/>
</dbReference>
<evidence type="ECO:0000256" key="1">
    <source>
        <dbReference type="ARBA" id="ARBA00022500"/>
    </source>
</evidence>
<comment type="caution">
    <text evidence="7">The sequence shown here is derived from an EMBL/GenBank/DDBJ whole genome shotgun (WGS) entry which is preliminary data.</text>
</comment>
<dbReference type="Proteomes" id="UP000539052">
    <property type="component" value="Unassembled WGS sequence"/>
</dbReference>
<accession>A0ABX1VWJ8</accession>
<dbReference type="PROSITE" id="PS50885">
    <property type="entry name" value="HAMP"/>
    <property type="match status" value="1"/>
</dbReference>
<name>A0ABX1VWJ8_9FIRM</name>
<evidence type="ECO:0000313" key="7">
    <source>
        <dbReference type="EMBL" id="NNJ32815.1"/>
    </source>
</evidence>
<dbReference type="Pfam" id="PF18947">
    <property type="entry name" value="HAMP_2"/>
    <property type="match status" value="1"/>
</dbReference>
<feature type="domain" description="HAMP" evidence="6">
    <location>
        <begin position="213"/>
        <end position="265"/>
    </location>
</feature>
<dbReference type="EMBL" id="JAAOXG010000068">
    <property type="protein sequence ID" value="NNJ32815.1"/>
    <property type="molecule type" value="Genomic_DNA"/>
</dbReference>
<keyword evidence="1" id="KW-0145">Chemotaxis</keyword>
<sequence length="592" mass="63929">MKNLSISKKLIVGFGIVLIMMIGTIVISLFSFNSISSILDTNAQYTLPNNTNIWKIRRDTVSIQRYMARALAEINADKIDELFNLAEQDSTLLLETLDAYAGNQRDTSRDEKIAELRELFSKADGIRKDIAALMKNPTENNILQAKNMFEDEYIPTMDKTAEILVGFSNTADERAAQQNAQADTTIKSVWIILIICGAVSILLTIVVVMAIRRSILIPVKEIVAVYTEISKGNKRINVTYESKDELGQMAALIRETNENEGRIIGDVIEKFTRISQGDLQIRIDQEYPGDFITIKQTIENTVAALNQTMHTINIAAEQVSTGASQVSSGAQALAAGSTEQASAVEQLNVSVIKIAEQATENSANVKIANQYVEQAGAGVNAGNDHMAQLSEAMTEIGSASNQIANITKVIEDIAFQTNILALNAAIEAARAGNAGKGFAVVADEVRSLAAKSAEAAKQTADLIQNSVATVSKGTQISAQTAEILQDVKKNALKVTESFIRIEQASADQANAIEQIKQGLSQVSSVVQTNAATAEENSATSEEMSAQAATLREEVGRFKLDTEMDGIAAIPLYRELPGSINPVLESSFALGKY</sequence>
<comment type="similarity">
    <text evidence="2">Belongs to the methyl-accepting chemotaxis (MCP) protein family.</text>
</comment>
<evidence type="ECO:0000256" key="3">
    <source>
        <dbReference type="PROSITE-ProRule" id="PRU00284"/>
    </source>
</evidence>
<dbReference type="Pfam" id="PF12729">
    <property type="entry name" value="4HB_MCP_1"/>
    <property type="match status" value="1"/>
</dbReference>
<evidence type="ECO:0000259" key="5">
    <source>
        <dbReference type="PROSITE" id="PS50111"/>
    </source>
</evidence>
<dbReference type="SMART" id="SM00283">
    <property type="entry name" value="MA"/>
    <property type="match status" value="1"/>
</dbReference>
<keyword evidence="4" id="KW-0472">Membrane</keyword>
<evidence type="ECO:0000256" key="2">
    <source>
        <dbReference type="ARBA" id="ARBA00029447"/>
    </source>
</evidence>
<protein>
    <submittedName>
        <fullName evidence="7">Methyl-accepting chemotaxis protein</fullName>
    </submittedName>
</protein>
<dbReference type="InterPro" id="IPR051310">
    <property type="entry name" value="MCP_chemotaxis"/>
</dbReference>
<keyword evidence="3" id="KW-0807">Transducer</keyword>
<evidence type="ECO:0000259" key="6">
    <source>
        <dbReference type="PROSITE" id="PS50885"/>
    </source>
</evidence>
<proteinExistence type="inferred from homology"/>
<dbReference type="Gene3D" id="6.10.340.10">
    <property type="match status" value="1"/>
</dbReference>
<dbReference type="PANTHER" id="PTHR43531:SF11">
    <property type="entry name" value="METHYL-ACCEPTING CHEMOTAXIS PROTEIN 3"/>
    <property type="match status" value="1"/>
</dbReference>
<reference evidence="7 8" key="1">
    <citation type="submission" date="2020-03" db="EMBL/GenBank/DDBJ databases">
        <title>Genome Sequence of industrial isolate, B5A.</title>
        <authorList>
            <person name="Sharma S."/>
            <person name="Patil P.B."/>
            <person name="Korpole S."/>
        </authorList>
    </citation>
    <scope>NUCLEOTIDE SEQUENCE [LARGE SCALE GENOMIC DNA]</scope>
    <source>
        <strain evidence="7 8">PI-S10-B5A</strain>
    </source>
</reference>
<keyword evidence="8" id="KW-1185">Reference proteome</keyword>
<gene>
    <name evidence="7" type="ORF">G9470_23930</name>
</gene>
<dbReference type="PROSITE" id="PS50111">
    <property type="entry name" value="CHEMOTAXIS_TRANSDUC_2"/>
    <property type="match status" value="1"/>
</dbReference>
<dbReference type="RefSeq" id="WP_170823860.1">
    <property type="nucleotide sequence ID" value="NZ_JAAOXG010000068.1"/>
</dbReference>
<dbReference type="CDD" id="cd06225">
    <property type="entry name" value="HAMP"/>
    <property type="match status" value="1"/>
</dbReference>
<feature type="transmembrane region" description="Helical" evidence="4">
    <location>
        <begin position="189"/>
        <end position="211"/>
    </location>
</feature>
<dbReference type="Pfam" id="PF00015">
    <property type="entry name" value="MCPsignal"/>
    <property type="match status" value="1"/>
</dbReference>
<evidence type="ECO:0000256" key="4">
    <source>
        <dbReference type="SAM" id="Phobius"/>
    </source>
</evidence>
<keyword evidence="4" id="KW-0812">Transmembrane</keyword>
<feature type="transmembrane region" description="Helical" evidence="4">
    <location>
        <begin position="12"/>
        <end position="32"/>
    </location>
</feature>
<keyword evidence="4" id="KW-1133">Transmembrane helix</keyword>
<feature type="domain" description="Methyl-accepting transducer" evidence="5">
    <location>
        <begin position="315"/>
        <end position="544"/>
    </location>
</feature>
<dbReference type="PANTHER" id="PTHR43531">
    <property type="entry name" value="PROTEIN ICFG"/>
    <property type="match status" value="1"/>
</dbReference>
<dbReference type="InterPro" id="IPR024478">
    <property type="entry name" value="HlyB_4HB_MCP"/>
</dbReference>
<dbReference type="SUPFAM" id="SSF58104">
    <property type="entry name" value="Methyl-accepting chemotaxis protein (MCP) signaling domain"/>
    <property type="match status" value="1"/>
</dbReference>
<organism evidence="7 8">
    <name type="scientific">Lacrimispora defluvii</name>
    <dbReference type="NCBI Taxonomy" id="2719233"/>
    <lineage>
        <taxon>Bacteria</taxon>
        <taxon>Bacillati</taxon>
        <taxon>Bacillota</taxon>
        <taxon>Clostridia</taxon>
        <taxon>Lachnospirales</taxon>
        <taxon>Lachnospiraceae</taxon>
        <taxon>Lacrimispora</taxon>
    </lineage>
</organism>
<dbReference type="InterPro" id="IPR004089">
    <property type="entry name" value="MCPsignal_dom"/>
</dbReference>
<dbReference type="Gene3D" id="1.10.287.950">
    <property type="entry name" value="Methyl-accepting chemotaxis protein"/>
    <property type="match status" value="1"/>
</dbReference>